<keyword evidence="1" id="KW-0732">Signal</keyword>
<organism evidence="2 3">
    <name type="scientific">Massilia litorea</name>
    <dbReference type="NCBI Taxonomy" id="2769491"/>
    <lineage>
        <taxon>Bacteria</taxon>
        <taxon>Pseudomonadati</taxon>
        <taxon>Pseudomonadota</taxon>
        <taxon>Betaproteobacteria</taxon>
        <taxon>Burkholderiales</taxon>
        <taxon>Oxalobacteraceae</taxon>
        <taxon>Telluria group</taxon>
        <taxon>Massilia</taxon>
    </lineage>
</organism>
<reference evidence="2 3" key="1">
    <citation type="submission" date="2020-10" db="EMBL/GenBank/DDBJ databases">
        <title>Genome sequencing of Massilia sp. LPB0304.</title>
        <authorList>
            <person name="Kim J."/>
        </authorList>
    </citation>
    <scope>NUCLEOTIDE SEQUENCE [LARGE SCALE GENOMIC DNA]</scope>
    <source>
        <strain evidence="2 3">LPB0304</strain>
    </source>
</reference>
<dbReference type="InterPro" id="IPR006597">
    <property type="entry name" value="Sel1-like"/>
</dbReference>
<keyword evidence="3" id="KW-1185">Reference proteome</keyword>
<sequence>MKKLLYAAFLFVSLPAAAANDLASANTLFEQKRYTEALTLYTRLANAGNADAQQHLGQMYWYGEAGVVDEAKAQAWFRKAAAKGNAVAASSLVVMQQRTERRADIDYWLSGYDGSDLKTGKYACPAPRIPAISKQSDEIDRVSAAIASWQSCYNGFVENLNAASPLVKRIPADIVKLMNAAETERAQTHLTQVQENLSEEAKVAAKLVLADVAAWRSATGAYVKEHNAIIEGGPSAERARDIEARKHNYSQANK</sequence>
<evidence type="ECO:0000313" key="3">
    <source>
        <dbReference type="Proteomes" id="UP000593875"/>
    </source>
</evidence>
<accession>A0A7L9UCR7</accession>
<dbReference type="InterPro" id="IPR050767">
    <property type="entry name" value="Sel1_AlgK"/>
</dbReference>
<protein>
    <submittedName>
        <fullName evidence="2">Sel1 repeat family protein</fullName>
    </submittedName>
</protein>
<dbReference type="KEGG" id="mlir:LPB04_12290"/>
<dbReference type="AlphaFoldDB" id="A0A7L9UCR7"/>
<dbReference type="Gene3D" id="1.25.40.10">
    <property type="entry name" value="Tetratricopeptide repeat domain"/>
    <property type="match status" value="1"/>
</dbReference>
<evidence type="ECO:0000256" key="1">
    <source>
        <dbReference type="SAM" id="SignalP"/>
    </source>
</evidence>
<dbReference type="PANTHER" id="PTHR11102:SF160">
    <property type="entry name" value="ERAD-ASSOCIATED E3 UBIQUITIN-PROTEIN LIGASE COMPONENT HRD3"/>
    <property type="match status" value="1"/>
</dbReference>
<name>A0A7L9UCR7_9BURK</name>
<dbReference type="SUPFAM" id="SSF81901">
    <property type="entry name" value="HCP-like"/>
    <property type="match status" value="1"/>
</dbReference>
<dbReference type="EMBL" id="CP062941">
    <property type="protein sequence ID" value="QOL52012.1"/>
    <property type="molecule type" value="Genomic_DNA"/>
</dbReference>
<evidence type="ECO:0000313" key="2">
    <source>
        <dbReference type="EMBL" id="QOL52012.1"/>
    </source>
</evidence>
<feature type="chain" id="PRO_5032469886" evidence="1">
    <location>
        <begin position="19"/>
        <end position="254"/>
    </location>
</feature>
<dbReference type="SMART" id="SM00671">
    <property type="entry name" value="SEL1"/>
    <property type="match status" value="2"/>
</dbReference>
<feature type="signal peptide" evidence="1">
    <location>
        <begin position="1"/>
        <end position="18"/>
    </location>
</feature>
<dbReference type="Proteomes" id="UP000593875">
    <property type="component" value="Chromosome"/>
</dbReference>
<proteinExistence type="predicted"/>
<dbReference type="PANTHER" id="PTHR11102">
    <property type="entry name" value="SEL-1-LIKE PROTEIN"/>
    <property type="match status" value="1"/>
</dbReference>
<dbReference type="InterPro" id="IPR011990">
    <property type="entry name" value="TPR-like_helical_dom_sf"/>
</dbReference>
<gene>
    <name evidence="2" type="ORF">LPB04_12290</name>
</gene>